<dbReference type="SUPFAM" id="SSF88659">
    <property type="entry name" value="Sigma3 and sigma4 domains of RNA polymerase sigma factors"/>
    <property type="match status" value="1"/>
</dbReference>
<proteinExistence type="inferred from homology"/>
<accession>A0ABU6FAW1</accession>
<dbReference type="Pfam" id="PF04542">
    <property type="entry name" value="Sigma70_r2"/>
    <property type="match status" value="1"/>
</dbReference>
<evidence type="ECO:0000256" key="4">
    <source>
        <dbReference type="ARBA" id="ARBA00023163"/>
    </source>
</evidence>
<evidence type="ECO:0000256" key="5">
    <source>
        <dbReference type="SAM" id="MobiDB-lite"/>
    </source>
</evidence>
<comment type="similarity">
    <text evidence="1">Belongs to the sigma-70 factor family. ECF subfamily.</text>
</comment>
<dbReference type="Gene3D" id="1.10.1740.10">
    <property type="match status" value="1"/>
</dbReference>
<name>A0ABU6FAW1_9ACTN</name>
<evidence type="ECO:0000259" key="7">
    <source>
        <dbReference type="Pfam" id="PF08281"/>
    </source>
</evidence>
<dbReference type="Gene3D" id="1.10.10.10">
    <property type="entry name" value="Winged helix-like DNA-binding domain superfamily/Winged helix DNA-binding domain"/>
    <property type="match status" value="1"/>
</dbReference>
<keyword evidence="9" id="KW-1185">Reference proteome</keyword>
<reference evidence="8 9" key="1">
    <citation type="submission" date="2022-10" db="EMBL/GenBank/DDBJ databases">
        <authorList>
            <person name="Xie J."/>
            <person name="Shen N."/>
        </authorList>
    </citation>
    <scope>NUCLEOTIDE SEQUENCE [LARGE SCALE GENOMIC DNA]</scope>
    <source>
        <strain evidence="8 9">YIM65594</strain>
    </source>
</reference>
<dbReference type="InterPro" id="IPR007627">
    <property type="entry name" value="RNA_pol_sigma70_r2"/>
</dbReference>
<dbReference type="InterPro" id="IPR014284">
    <property type="entry name" value="RNA_pol_sigma-70_dom"/>
</dbReference>
<evidence type="ECO:0000256" key="1">
    <source>
        <dbReference type="ARBA" id="ARBA00010641"/>
    </source>
</evidence>
<feature type="region of interest" description="Disordered" evidence="5">
    <location>
        <begin position="318"/>
        <end position="413"/>
    </location>
</feature>
<dbReference type="NCBIfam" id="TIGR02937">
    <property type="entry name" value="sigma70-ECF"/>
    <property type="match status" value="1"/>
</dbReference>
<feature type="region of interest" description="Disordered" evidence="5">
    <location>
        <begin position="223"/>
        <end position="282"/>
    </location>
</feature>
<dbReference type="Proteomes" id="UP001354931">
    <property type="component" value="Unassembled WGS sequence"/>
</dbReference>
<dbReference type="CDD" id="cd06171">
    <property type="entry name" value="Sigma70_r4"/>
    <property type="match status" value="1"/>
</dbReference>
<gene>
    <name evidence="8" type="ORF">OKJ99_27150</name>
</gene>
<dbReference type="Pfam" id="PF08281">
    <property type="entry name" value="Sigma70_r4_2"/>
    <property type="match status" value="1"/>
</dbReference>
<dbReference type="InterPro" id="IPR013249">
    <property type="entry name" value="RNA_pol_sigma70_r4_t2"/>
</dbReference>
<feature type="compositionally biased region" description="Basic and acidic residues" evidence="5">
    <location>
        <begin position="368"/>
        <end position="382"/>
    </location>
</feature>
<protein>
    <submittedName>
        <fullName evidence="8">Sigma-70 family RNA polymerase sigma factor</fullName>
    </submittedName>
</protein>
<dbReference type="InterPro" id="IPR036388">
    <property type="entry name" value="WH-like_DNA-bd_sf"/>
</dbReference>
<keyword evidence="3" id="KW-0731">Sigma factor</keyword>
<dbReference type="InterPro" id="IPR013325">
    <property type="entry name" value="RNA_pol_sigma_r2"/>
</dbReference>
<dbReference type="InterPro" id="IPR013324">
    <property type="entry name" value="RNA_pol_sigma_r3/r4-like"/>
</dbReference>
<keyword evidence="4" id="KW-0804">Transcription</keyword>
<sequence length="413" mass="44161">MDRPDTPNAAAATGRGTYPERWLRVWSHREDLLRVARRRSMSPEDAEDAVHEAMLRAAERPGLDDERLGGWLTTVTMRLCVDRHRQVTREAEVHRSPTLTVPGPVPVDEAVCDRDEARWLAARSAQLPERQAEALRLKSEGLDVGEVAQRMRLGYRTVESLLARARRTLRHTLAGTLGLAALLWGRGKLLASGPAQAVAVSSATAGLVVAGFVVPDAGGRVAPPAAGPRVAEAPTGYVRPVRDPSALPRVRETQVAHHGAATPPGRTLPSPRPSPRSTEEAPLQGLPTVALPALALPAVTLHSVSVLGVSVPGVTVSLPAPPPTPRDSAPDPAGSRPEAGFDGRNPPPATPAPRLDEPRKKFPSAATDRPRLPVEQVSEVRQHGRRGTGWVPRSVWKDLPSPSAGKWSGAMSR</sequence>
<dbReference type="InterPro" id="IPR039425">
    <property type="entry name" value="RNA_pol_sigma-70-like"/>
</dbReference>
<evidence type="ECO:0000259" key="6">
    <source>
        <dbReference type="Pfam" id="PF04542"/>
    </source>
</evidence>
<feature type="domain" description="RNA polymerase sigma factor 70 region 4 type 2" evidence="7">
    <location>
        <begin position="120"/>
        <end position="169"/>
    </location>
</feature>
<evidence type="ECO:0000313" key="9">
    <source>
        <dbReference type="Proteomes" id="UP001354931"/>
    </source>
</evidence>
<organism evidence="8 9">
    <name type="scientific">Streptomyces endophyticus</name>
    <dbReference type="NCBI Taxonomy" id="714166"/>
    <lineage>
        <taxon>Bacteria</taxon>
        <taxon>Bacillati</taxon>
        <taxon>Actinomycetota</taxon>
        <taxon>Actinomycetes</taxon>
        <taxon>Kitasatosporales</taxon>
        <taxon>Streptomycetaceae</taxon>
        <taxon>Streptomyces</taxon>
    </lineage>
</organism>
<dbReference type="SUPFAM" id="SSF88946">
    <property type="entry name" value="Sigma2 domain of RNA polymerase sigma factors"/>
    <property type="match status" value="1"/>
</dbReference>
<feature type="domain" description="RNA polymerase sigma-70 region 2" evidence="6">
    <location>
        <begin position="27"/>
        <end position="89"/>
    </location>
</feature>
<keyword evidence="2" id="KW-0805">Transcription regulation</keyword>
<evidence type="ECO:0000256" key="3">
    <source>
        <dbReference type="ARBA" id="ARBA00023082"/>
    </source>
</evidence>
<evidence type="ECO:0000313" key="8">
    <source>
        <dbReference type="EMBL" id="MEB8341185.1"/>
    </source>
</evidence>
<feature type="compositionally biased region" description="Low complexity" evidence="5">
    <location>
        <begin position="223"/>
        <end position="234"/>
    </location>
</feature>
<comment type="caution">
    <text evidence="8">The sequence shown here is derived from an EMBL/GenBank/DDBJ whole genome shotgun (WGS) entry which is preliminary data.</text>
</comment>
<evidence type="ECO:0000256" key="2">
    <source>
        <dbReference type="ARBA" id="ARBA00023015"/>
    </source>
</evidence>
<dbReference type="PANTHER" id="PTHR43133:SF25">
    <property type="entry name" value="RNA POLYMERASE SIGMA FACTOR RFAY-RELATED"/>
    <property type="match status" value="1"/>
</dbReference>
<dbReference type="EMBL" id="JAOZYC010000143">
    <property type="protein sequence ID" value="MEB8341185.1"/>
    <property type="molecule type" value="Genomic_DNA"/>
</dbReference>
<dbReference type="PANTHER" id="PTHR43133">
    <property type="entry name" value="RNA POLYMERASE ECF-TYPE SIGMA FACTO"/>
    <property type="match status" value="1"/>
</dbReference>